<dbReference type="FunFam" id="3.40.50.2000:FF:000009">
    <property type="entry name" value="Sterol 3-beta-glucosyltransferase UGT80A2"/>
    <property type="match status" value="1"/>
</dbReference>
<dbReference type="InterPro" id="IPR010610">
    <property type="entry name" value="EryCIII-like_C"/>
</dbReference>
<dbReference type="CDD" id="cd03784">
    <property type="entry name" value="GT1_Gtf-like"/>
    <property type="match status" value="1"/>
</dbReference>
<evidence type="ECO:0000313" key="4">
    <source>
        <dbReference type="Proteomes" id="UP000276526"/>
    </source>
</evidence>
<dbReference type="GO" id="GO:0016758">
    <property type="term" value="F:hexosyltransferase activity"/>
    <property type="evidence" value="ECO:0007669"/>
    <property type="project" value="InterPro"/>
</dbReference>
<evidence type="ECO:0000259" key="2">
    <source>
        <dbReference type="Pfam" id="PF06722"/>
    </source>
</evidence>
<evidence type="ECO:0000313" key="3">
    <source>
        <dbReference type="EMBL" id="RRO85670.1"/>
    </source>
</evidence>
<organism evidence="3 4">
    <name type="scientific">Corynebacterium bovis</name>
    <dbReference type="NCBI Taxonomy" id="36808"/>
    <lineage>
        <taxon>Bacteria</taxon>
        <taxon>Bacillati</taxon>
        <taxon>Actinomycetota</taxon>
        <taxon>Actinomycetes</taxon>
        <taxon>Mycobacteriales</taxon>
        <taxon>Corynebacteriaceae</taxon>
        <taxon>Corynebacterium</taxon>
    </lineage>
</organism>
<accession>A0A3R8RCY0</accession>
<name>A0A3R8RCY0_9CORY</name>
<evidence type="ECO:0000259" key="1">
    <source>
        <dbReference type="Pfam" id="PF03033"/>
    </source>
</evidence>
<dbReference type="Gene3D" id="3.40.50.2000">
    <property type="entry name" value="Glycogen Phosphorylase B"/>
    <property type="match status" value="2"/>
</dbReference>
<dbReference type="GO" id="GO:0033072">
    <property type="term" value="P:vancomycin biosynthetic process"/>
    <property type="evidence" value="ECO:0007669"/>
    <property type="project" value="UniProtKB-ARBA"/>
</dbReference>
<dbReference type="Pfam" id="PF06722">
    <property type="entry name" value="EryCIII-like_C"/>
    <property type="match status" value="1"/>
</dbReference>
<proteinExistence type="predicted"/>
<gene>
    <name evidence="3" type="ORF">CXF48_09995</name>
</gene>
<dbReference type="AlphaFoldDB" id="A0A3R8RCY0"/>
<dbReference type="PANTHER" id="PTHR48050">
    <property type="entry name" value="STEROL 3-BETA-GLUCOSYLTRANSFERASE"/>
    <property type="match status" value="1"/>
</dbReference>
<protein>
    <submittedName>
        <fullName evidence="3">Glycosyl transferase</fullName>
    </submittedName>
</protein>
<dbReference type="GO" id="GO:0008194">
    <property type="term" value="F:UDP-glycosyltransferase activity"/>
    <property type="evidence" value="ECO:0007669"/>
    <property type="project" value="InterPro"/>
</dbReference>
<dbReference type="InterPro" id="IPR050426">
    <property type="entry name" value="Glycosyltransferase_28"/>
</dbReference>
<dbReference type="InterPro" id="IPR002213">
    <property type="entry name" value="UDP_glucos_trans"/>
</dbReference>
<dbReference type="PANTHER" id="PTHR48050:SF13">
    <property type="entry name" value="STEROL 3-BETA-GLUCOSYLTRANSFERASE UGT80A2"/>
    <property type="match status" value="1"/>
</dbReference>
<dbReference type="EMBL" id="PQNK01000019">
    <property type="protein sequence ID" value="RRO85670.1"/>
    <property type="molecule type" value="Genomic_DNA"/>
</dbReference>
<keyword evidence="3" id="KW-0808">Transferase</keyword>
<dbReference type="GO" id="GO:0005975">
    <property type="term" value="P:carbohydrate metabolic process"/>
    <property type="evidence" value="ECO:0007669"/>
    <property type="project" value="InterPro"/>
</dbReference>
<dbReference type="SUPFAM" id="SSF53756">
    <property type="entry name" value="UDP-Glycosyltransferase/glycogen phosphorylase"/>
    <property type="match status" value="1"/>
</dbReference>
<feature type="domain" description="Glycosyltransferase family 28 N-terminal" evidence="1">
    <location>
        <begin position="23"/>
        <end position="68"/>
    </location>
</feature>
<reference evidence="3 4" key="1">
    <citation type="submission" date="2018-01" db="EMBL/GenBank/DDBJ databases">
        <title>Twenty Corynebacterium bovis Genomes.</title>
        <authorList>
            <person name="Gulvik C.A."/>
        </authorList>
    </citation>
    <scope>NUCLEOTIDE SEQUENCE [LARGE SCALE GENOMIC DNA]</scope>
    <source>
        <strain evidence="3 4">F6900</strain>
    </source>
</reference>
<comment type="caution">
    <text evidence="3">The sequence shown here is derived from an EMBL/GenBank/DDBJ whole genome shotgun (WGS) entry which is preliminary data.</text>
</comment>
<dbReference type="InterPro" id="IPR004276">
    <property type="entry name" value="GlycoTrans_28_N"/>
</dbReference>
<dbReference type="Proteomes" id="UP000276526">
    <property type="component" value="Unassembled WGS sequence"/>
</dbReference>
<feature type="domain" description="Erythromycin biosynthesis protein CIII-like C-terminal" evidence="2">
    <location>
        <begin position="345"/>
        <end position="439"/>
    </location>
</feature>
<sequence length="458" mass="49310">MTETPDTSRGPARRHHAPTSRNIVFLLSGSRGDIQPAACLALELRERGHHIAVLCTPNMVDFVRSMGIPDARPAGVNISEMTDRARRILGEGHPVKVLRFGLSFLRHATVDLDRDITDAMFPGGRPLDDPAAGPVGAPDLIVANPMCQRQGLNVSERLGVPLVVLRYAPVSENSTIGWIDPLTRHLPGPARRWSWVVRAWVDFLFNGVWEHRFRRSVGLPRTLRTVPRRLADRRVPQLQLCDPVVVPEIAREWEGTDRIFTGYLDVPPSVRAAMGEAMPDDADLAAWLAAGDPPLFVTFGSMPVPDPDLVRRQVLDACRGRGVRVLFSLGGGAGRGAGDDADVFEVGAVDQSALLPRCAAAVHHGGAGTTAASLRAGVPTMIYAFGFEQPFWAARVAELGVGTGGSFSGLDAATFRADLDRALAPGTVRRAAEVARAMVSPADAVRRSADIVEAQLTL</sequence>
<dbReference type="RefSeq" id="WP_125173821.1">
    <property type="nucleotide sequence ID" value="NZ_JAPJOD010000165.1"/>
</dbReference>
<dbReference type="Pfam" id="PF03033">
    <property type="entry name" value="Glyco_transf_28"/>
    <property type="match status" value="1"/>
</dbReference>